<evidence type="ECO:0000259" key="3">
    <source>
        <dbReference type="PROSITE" id="PS50102"/>
    </source>
</evidence>
<evidence type="ECO:0000313" key="4">
    <source>
        <dbReference type="EMBL" id="KAK3249235.1"/>
    </source>
</evidence>
<dbReference type="Gene3D" id="3.40.50.150">
    <property type="entry name" value="Vaccinia Virus protein VP39"/>
    <property type="match status" value="1"/>
</dbReference>
<evidence type="ECO:0000313" key="5">
    <source>
        <dbReference type="Proteomes" id="UP001190700"/>
    </source>
</evidence>
<dbReference type="SUPFAM" id="SSF54928">
    <property type="entry name" value="RNA-binding domain, RBD"/>
    <property type="match status" value="1"/>
</dbReference>
<dbReference type="GO" id="GO:0005737">
    <property type="term" value="C:cytoplasm"/>
    <property type="evidence" value="ECO:0007669"/>
    <property type="project" value="TreeGrafter"/>
</dbReference>
<accession>A0AAE0F3R6</accession>
<sequence>MTHKDQKLPKLPNTWLYIGNIDWYTDPKVASLELSALASQYGAIEGNLDLTGFLDKKKRERDLDKLHQGSGFIKFCVAEEVETAAKALDGYLYRSKPLKVQVARARYVVDFDKLEQSKLKKEHERQHVRNKLRHRQERLDQEARRVLEGISSPGGCDAPSAFHQLQTVLPEVRAQLIAEAARSMSLSGEIDWQAMHSACDPARGGRVGGVAGQSSAKNEETGAVGEGQPYDSSRALRKRWQVESFAVILHLMLNAEEQSENLTKSSPPERLTIVDFGCGSGNLTLPLASLFPTCDFIGYDMKLRSIELLNARAAEAGLTNIKGRVAMIEDVAHPIDIVLALHACGNATDFALLQALSCGAAYLVSPCCIGKLKFSVQEKFSVPEKTASLEEAGGCIQPPTEPADTADTLGGVELKEQPDVSGVASQLHHPRSRWLLRCLQSPCKNFAVLARRADIDHGNCCAPLEQNDGPARPETDEAGCALASKKSLGALCKLNIELDRSEASREYGYTVGTFKLLRHEAIAKSDLLIGVPATRQNWALRLQKLSEVGVSLSNAIC</sequence>
<gene>
    <name evidence="4" type="ORF">CYMTET_41328</name>
</gene>
<dbReference type="InterPro" id="IPR000504">
    <property type="entry name" value="RRM_dom"/>
</dbReference>
<evidence type="ECO:0000256" key="1">
    <source>
        <dbReference type="PROSITE-ProRule" id="PRU00176"/>
    </source>
</evidence>
<dbReference type="InterPro" id="IPR012677">
    <property type="entry name" value="Nucleotide-bd_a/b_plait_sf"/>
</dbReference>
<name>A0AAE0F3R6_9CHLO</name>
<evidence type="ECO:0000256" key="2">
    <source>
        <dbReference type="SAM" id="MobiDB-lite"/>
    </source>
</evidence>
<dbReference type="EMBL" id="LGRX02027505">
    <property type="protein sequence ID" value="KAK3249235.1"/>
    <property type="molecule type" value="Genomic_DNA"/>
</dbReference>
<dbReference type="PROSITE" id="PS50102">
    <property type="entry name" value="RRM"/>
    <property type="match status" value="1"/>
</dbReference>
<dbReference type="CDD" id="cd02440">
    <property type="entry name" value="AdoMet_MTases"/>
    <property type="match status" value="1"/>
</dbReference>
<dbReference type="Pfam" id="PF13679">
    <property type="entry name" value="Methyltransf_32"/>
    <property type="match status" value="1"/>
</dbReference>
<dbReference type="AlphaFoldDB" id="A0AAE0F3R6"/>
<dbReference type="SUPFAM" id="SSF53335">
    <property type="entry name" value="S-adenosyl-L-methionine-dependent methyltransferases"/>
    <property type="match status" value="1"/>
</dbReference>
<dbReference type="PANTHER" id="PTHR13369">
    <property type="match status" value="1"/>
</dbReference>
<protein>
    <recommendedName>
        <fullName evidence="3">RRM domain-containing protein</fullName>
    </recommendedName>
</protein>
<keyword evidence="5" id="KW-1185">Reference proteome</keyword>
<reference evidence="4 5" key="1">
    <citation type="journal article" date="2015" name="Genome Biol. Evol.">
        <title>Comparative Genomics of a Bacterivorous Green Alga Reveals Evolutionary Causalities and Consequences of Phago-Mixotrophic Mode of Nutrition.</title>
        <authorList>
            <person name="Burns J.A."/>
            <person name="Paasch A."/>
            <person name="Narechania A."/>
            <person name="Kim E."/>
        </authorList>
    </citation>
    <scope>NUCLEOTIDE SEQUENCE [LARGE SCALE GENOMIC DNA]</scope>
    <source>
        <strain evidence="4 5">PLY_AMNH</strain>
    </source>
</reference>
<dbReference type="InterPro" id="IPR035979">
    <property type="entry name" value="RBD_domain_sf"/>
</dbReference>
<dbReference type="PANTHER" id="PTHR13369:SF0">
    <property type="entry name" value="GLUTATHIONE S-TRANSFERASE C-TERMINAL DOMAIN-CONTAINING PROTEIN"/>
    <property type="match status" value="1"/>
</dbReference>
<dbReference type="Proteomes" id="UP001190700">
    <property type="component" value="Unassembled WGS sequence"/>
</dbReference>
<dbReference type="InterPro" id="IPR025714">
    <property type="entry name" value="Methyltranfer_dom"/>
</dbReference>
<dbReference type="CDD" id="cd00590">
    <property type="entry name" value="RRM_SF"/>
    <property type="match status" value="1"/>
</dbReference>
<organism evidence="4 5">
    <name type="scientific">Cymbomonas tetramitiformis</name>
    <dbReference type="NCBI Taxonomy" id="36881"/>
    <lineage>
        <taxon>Eukaryota</taxon>
        <taxon>Viridiplantae</taxon>
        <taxon>Chlorophyta</taxon>
        <taxon>Pyramimonadophyceae</taxon>
        <taxon>Pyramimonadales</taxon>
        <taxon>Pyramimonadaceae</taxon>
        <taxon>Cymbomonas</taxon>
    </lineage>
</organism>
<dbReference type="GO" id="GO:0003723">
    <property type="term" value="F:RNA binding"/>
    <property type="evidence" value="ECO:0007669"/>
    <property type="project" value="UniProtKB-UniRule"/>
</dbReference>
<feature type="domain" description="RRM" evidence="3">
    <location>
        <begin position="14"/>
        <end position="105"/>
    </location>
</feature>
<keyword evidence="1" id="KW-0694">RNA-binding</keyword>
<dbReference type="InterPro" id="IPR029063">
    <property type="entry name" value="SAM-dependent_MTases_sf"/>
</dbReference>
<dbReference type="Gene3D" id="3.30.70.330">
    <property type="match status" value="1"/>
</dbReference>
<proteinExistence type="predicted"/>
<comment type="caution">
    <text evidence="4">The sequence shown here is derived from an EMBL/GenBank/DDBJ whole genome shotgun (WGS) entry which is preliminary data.</text>
</comment>
<feature type="region of interest" description="Disordered" evidence="2">
    <location>
        <begin position="206"/>
        <end position="230"/>
    </location>
</feature>